<dbReference type="InterPro" id="IPR004000">
    <property type="entry name" value="Actin"/>
</dbReference>
<organism evidence="2 3">
    <name type="scientific">Heterostelium pallidum (strain ATCC 26659 / Pp 5 / PN500)</name>
    <name type="common">Cellular slime mold</name>
    <name type="synonym">Polysphondylium pallidum</name>
    <dbReference type="NCBI Taxonomy" id="670386"/>
    <lineage>
        <taxon>Eukaryota</taxon>
        <taxon>Amoebozoa</taxon>
        <taxon>Evosea</taxon>
        <taxon>Eumycetozoa</taxon>
        <taxon>Dictyostelia</taxon>
        <taxon>Acytosteliales</taxon>
        <taxon>Acytosteliaceae</taxon>
        <taxon>Heterostelium</taxon>
    </lineage>
</organism>
<dbReference type="Gene3D" id="3.90.640.10">
    <property type="entry name" value="Actin, Chain A, domain 4"/>
    <property type="match status" value="1"/>
</dbReference>
<dbReference type="InterPro" id="IPR020902">
    <property type="entry name" value="Actin/actin-like_CS"/>
</dbReference>
<dbReference type="InterPro" id="IPR043129">
    <property type="entry name" value="ATPase_NBD"/>
</dbReference>
<dbReference type="Proteomes" id="UP000001396">
    <property type="component" value="Unassembled WGS sequence"/>
</dbReference>
<dbReference type="Gene3D" id="3.30.420.40">
    <property type="match status" value="2"/>
</dbReference>
<protein>
    <submittedName>
        <fullName evidence="2">Actin</fullName>
    </submittedName>
</protein>
<gene>
    <name evidence="2" type="ORF">PPL_01930</name>
</gene>
<dbReference type="RefSeq" id="XP_020437047.1">
    <property type="nucleotide sequence ID" value="XM_020572930.1"/>
</dbReference>
<dbReference type="SMART" id="SM00268">
    <property type="entry name" value="ACTIN"/>
    <property type="match status" value="1"/>
</dbReference>
<dbReference type="STRING" id="670386.D3B0W3"/>
<dbReference type="GO" id="GO:0006909">
    <property type="term" value="P:phagocytosis"/>
    <property type="evidence" value="ECO:0007669"/>
    <property type="project" value="UniProtKB-ARBA"/>
</dbReference>
<dbReference type="PRINTS" id="PR00190">
    <property type="entry name" value="ACTIN"/>
</dbReference>
<evidence type="ECO:0000256" key="1">
    <source>
        <dbReference type="RuleBase" id="RU000487"/>
    </source>
</evidence>
<keyword evidence="3" id="KW-1185">Reference proteome</keyword>
<dbReference type="PROSITE" id="PS01132">
    <property type="entry name" value="ACTINS_ACT_LIKE"/>
    <property type="match status" value="1"/>
</dbReference>
<dbReference type="AlphaFoldDB" id="D3B0W3"/>
<name>D3B0W3_HETP5</name>
<comment type="caution">
    <text evidence="2">The sequence shown here is derived from an EMBL/GenBank/DDBJ whole genome shotgun (WGS) entry which is preliminary data.</text>
</comment>
<dbReference type="PANTHER" id="PTHR11937">
    <property type="entry name" value="ACTIN"/>
    <property type="match status" value="1"/>
</dbReference>
<dbReference type="GeneID" id="31357456"/>
<dbReference type="GO" id="GO:0015629">
    <property type="term" value="C:actin cytoskeleton"/>
    <property type="evidence" value="ECO:0007669"/>
    <property type="project" value="UniProtKB-ARBA"/>
</dbReference>
<evidence type="ECO:0000313" key="2">
    <source>
        <dbReference type="EMBL" id="EFA84937.1"/>
    </source>
</evidence>
<dbReference type="EMBL" id="ADBJ01000008">
    <property type="protein sequence ID" value="EFA84937.1"/>
    <property type="molecule type" value="Genomic_DNA"/>
</dbReference>
<reference evidence="2 3" key="1">
    <citation type="journal article" date="2011" name="Genome Res.">
        <title>Phylogeny-wide analysis of social amoeba genomes highlights ancient origins for complex intercellular communication.</title>
        <authorList>
            <person name="Heidel A.J."/>
            <person name="Lawal H.M."/>
            <person name="Felder M."/>
            <person name="Schilde C."/>
            <person name="Helps N.R."/>
            <person name="Tunggal B."/>
            <person name="Rivero F."/>
            <person name="John U."/>
            <person name="Schleicher M."/>
            <person name="Eichinger L."/>
            <person name="Platzer M."/>
            <person name="Noegel A.A."/>
            <person name="Schaap P."/>
            <person name="Gloeckner G."/>
        </authorList>
    </citation>
    <scope>NUCLEOTIDE SEQUENCE [LARGE SCALE GENOMIC DNA]</scope>
    <source>
        <strain evidence="3">ATCC 26659 / Pp 5 / PN500</strain>
    </source>
</reference>
<comment type="similarity">
    <text evidence="1">Belongs to the actin family.</text>
</comment>
<dbReference type="FunFam" id="3.30.420.40:FF:000050">
    <property type="entry name" value="Actin, alpha skeletal muscle"/>
    <property type="match status" value="1"/>
</dbReference>
<dbReference type="Pfam" id="PF00022">
    <property type="entry name" value="Actin"/>
    <property type="match status" value="1"/>
</dbReference>
<accession>D3B0W3</accession>
<evidence type="ECO:0000313" key="3">
    <source>
        <dbReference type="Proteomes" id="UP000001396"/>
    </source>
</evidence>
<proteinExistence type="inferred from homology"/>
<dbReference type="InParanoid" id="D3B0W3"/>
<sequence length="360" mass="40234">MSSINKKAVVIDNGSGFTKVGFSGGNAPHTIMPTIVGRSKYSNDTYVGNEAQLKRDILNLSNPMQYGYINNWDSMQKIWNHTFADILKVEPEEQPVLLTEPPQNPKGNREKLAQIMFESFKTPALYLSVQQVLALYSSGHNTGLVMDSGDGVTYTVPVYEGTPVSNKIVRQEYGGRHLTNYMSQLLSDSGVTFENNIVKEQVARDIKEKLSFVSMDFQNEDMEDKSYTMPDGQIIGIKHQRSICPEALFDPSMLDVPFQGIHQTIHKSYMACDIDIRGEISNTIMLSGGNTMFPGIKERLSKELTNLSTVKSIKVMALPERQNAVWIGGSIMASLSTFQSMWITKEEYLESGASVLQRLF</sequence>
<dbReference type="SUPFAM" id="SSF53067">
    <property type="entry name" value="Actin-like ATPase domain"/>
    <property type="match status" value="2"/>
</dbReference>